<protein>
    <submittedName>
        <fullName evidence="1">Bacteriophage HK97-gp10 putative tail-component</fullName>
    </submittedName>
</protein>
<keyword evidence="2" id="KW-1185">Reference proteome</keyword>
<dbReference type="RefSeq" id="WP_123689488.1">
    <property type="nucleotide sequence ID" value="NZ_AP019700.1"/>
</dbReference>
<organism evidence="1 2">
    <name type="scientific">Stella humosa</name>
    <dbReference type="NCBI Taxonomy" id="94"/>
    <lineage>
        <taxon>Bacteria</taxon>
        <taxon>Pseudomonadati</taxon>
        <taxon>Pseudomonadota</taxon>
        <taxon>Alphaproteobacteria</taxon>
        <taxon>Rhodospirillales</taxon>
        <taxon>Stellaceae</taxon>
        <taxon>Stella</taxon>
    </lineage>
</organism>
<accession>A0A3N1M371</accession>
<proteinExistence type="predicted"/>
<dbReference type="AlphaFoldDB" id="A0A3N1M371"/>
<evidence type="ECO:0000313" key="1">
    <source>
        <dbReference type="EMBL" id="ROQ00182.1"/>
    </source>
</evidence>
<dbReference type="Pfam" id="PF04883">
    <property type="entry name" value="HK97-gp10_like"/>
    <property type="match status" value="1"/>
</dbReference>
<sequence>MSAGFTDVLDGFARRLERLAPDVALAAANAVRDAAADRSPVRTGRLRDGWTVEAGGDGPVRVFNVVPYAAAIEYGNRGRPARPMARPAVLAVAVALPRPDGGGP</sequence>
<name>A0A3N1M371_9PROT</name>
<evidence type="ECO:0000313" key="2">
    <source>
        <dbReference type="Proteomes" id="UP000278222"/>
    </source>
</evidence>
<dbReference type="EMBL" id="RJKX01000013">
    <property type="protein sequence ID" value="ROQ00182.1"/>
    <property type="molecule type" value="Genomic_DNA"/>
</dbReference>
<gene>
    <name evidence="1" type="ORF">EDC65_1978</name>
</gene>
<dbReference type="InterPro" id="IPR010064">
    <property type="entry name" value="HK97-gp10_tail"/>
</dbReference>
<comment type="caution">
    <text evidence="1">The sequence shown here is derived from an EMBL/GenBank/DDBJ whole genome shotgun (WGS) entry which is preliminary data.</text>
</comment>
<reference evidence="1 2" key="1">
    <citation type="submission" date="2018-11" db="EMBL/GenBank/DDBJ databases">
        <title>Genomic Encyclopedia of Type Strains, Phase IV (KMG-IV): sequencing the most valuable type-strain genomes for metagenomic binning, comparative biology and taxonomic classification.</title>
        <authorList>
            <person name="Goeker M."/>
        </authorList>
    </citation>
    <scope>NUCLEOTIDE SEQUENCE [LARGE SCALE GENOMIC DNA]</scope>
    <source>
        <strain evidence="1 2">DSM 5900</strain>
    </source>
</reference>
<dbReference type="Proteomes" id="UP000278222">
    <property type="component" value="Unassembled WGS sequence"/>
</dbReference>